<evidence type="ECO:0000256" key="2">
    <source>
        <dbReference type="ARBA" id="ARBA00022839"/>
    </source>
</evidence>
<dbReference type="Proteomes" id="UP000646745">
    <property type="component" value="Unassembled WGS sequence"/>
</dbReference>
<sequence length="215" mass="23597">MSWRLSELVGDSGRGDVIRAPEVVSLDCETTGLDPRRAELVSLAAVTVTGHRILTSGALNLRLQKPDSLDERSIRVHGLRGVDLSGGEALGDALSRLRDFVGERPVIGWALAYDLILLERAMKPRFGAGLSNPRLDVRRLYARRRRQIDPLVEPDLRLERAALALDVPVLDRHTALGDAVTTAMIYLRLTRDEPGSLAVNRGEGVPKAGERQGER</sequence>
<organism evidence="4 5">
    <name type="scientific">Salinicola rhizosphaerae</name>
    <dbReference type="NCBI Taxonomy" id="1443141"/>
    <lineage>
        <taxon>Bacteria</taxon>
        <taxon>Pseudomonadati</taxon>
        <taxon>Pseudomonadota</taxon>
        <taxon>Gammaproteobacteria</taxon>
        <taxon>Oceanospirillales</taxon>
        <taxon>Halomonadaceae</taxon>
        <taxon>Salinicola</taxon>
    </lineage>
</organism>
<keyword evidence="5" id="KW-1185">Reference proteome</keyword>
<gene>
    <name evidence="4" type="ORF">GCM10009038_14300</name>
</gene>
<dbReference type="EMBL" id="BMZI01000003">
    <property type="protein sequence ID" value="GHB16824.1"/>
    <property type="molecule type" value="Genomic_DNA"/>
</dbReference>
<dbReference type="CDD" id="cd06127">
    <property type="entry name" value="DEDDh"/>
    <property type="match status" value="1"/>
</dbReference>
<dbReference type="InterPro" id="IPR036397">
    <property type="entry name" value="RNaseH_sf"/>
</dbReference>
<dbReference type="SUPFAM" id="SSF53098">
    <property type="entry name" value="Ribonuclease H-like"/>
    <property type="match status" value="1"/>
</dbReference>
<keyword evidence="1" id="KW-0540">Nuclease</keyword>
<evidence type="ECO:0000259" key="3">
    <source>
        <dbReference type="SMART" id="SM00479"/>
    </source>
</evidence>
<evidence type="ECO:0000313" key="5">
    <source>
        <dbReference type="Proteomes" id="UP000646745"/>
    </source>
</evidence>
<name>A0ABQ3DUI1_9GAMM</name>
<evidence type="ECO:0000313" key="4">
    <source>
        <dbReference type="EMBL" id="GHB16824.1"/>
    </source>
</evidence>
<dbReference type="InterPro" id="IPR012337">
    <property type="entry name" value="RNaseH-like_sf"/>
</dbReference>
<accession>A0ABQ3DUI1</accession>
<reference evidence="5" key="1">
    <citation type="journal article" date="2019" name="Int. J. Syst. Evol. Microbiol.">
        <title>The Global Catalogue of Microorganisms (GCM) 10K type strain sequencing project: providing services to taxonomists for standard genome sequencing and annotation.</title>
        <authorList>
            <consortium name="The Broad Institute Genomics Platform"/>
            <consortium name="The Broad Institute Genome Sequencing Center for Infectious Disease"/>
            <person name="Wu L."/>
            <person name="Ma J."/>
        </authorList>
    </citation>
    <scope>NUCLEOTIDE SEQUENCE [LARGE SCALE GENOMIC DNA]</scope>
    <source>
        <strain evidence="5">KCTC 32998</strain>
    </source>
</reference>
<dbReference type="Gene3D" id="3.30.420.10">
    <property type="entry name" value="Ribonuclease H-like superfamily/Ribonuclease H"/>
    <property type="match status" value="1"/>
</dbReference>
<keyword evidence="2 4" id="KW-0269">Exonuclease</keyword>
<dbReference type="InterPro" id="IPR013520">
    <property type="entry name" value="Ribonucl_H"/>
</dbReference>
<dbReference type="SMART" id="SM00479">
    <property type="entry name" value="EXOIII"/>
    <property type="match status" value="1"/>
</dbReference>
<dbReference type="GO" id="GO:0004527">
    <property type="term" value="F:exonuclease activity"/>
    <property type="evidence" value="ECO:0007669"/>
    <property type="project" value="UniProtKB-KW"/>
</dbReference>
<evidence type="ECO:0000256" key="1">
    <source>
        <dbReference type="ARBA" id="ARBA00022722"/>
    </source>
</evidence>
<dbReference type="RefSeq" id="WP_189443989.1">
    <property type="nucleotide sequence ID" value="NZ_BMZI01000003.1"/>
</dbReference>
<keyword evidence="2 4" id="KW-0378">Hydrolase</keyword>
<feature type="domain" description="Exonuclease" evidence="3">
    <location>
        <begin position="22"/>
        <end position="195"/>
    </location>
</feature>
<protein>
    <submittedName>
        <fullName evidence="4">3'-5' exonuclease</fullName>
    </submittedName>
</protein>
<dbReference type="NCBIfam" id="NF006601">
    <property type="entry name" value="PRK09145.1"/>
    <property type="match status" value="1"/>
</dbReference>
<dbReference type="Pfam" id="PF00929">
    <property type="entry name" value="RNase_T"/>
    <property type="match status" value="1"/>
</dbReference>
<comment type="caution">
    <text evidence="4">The sequence shown here is derived from an EMBL/GenBank/DDBJ whole genome shotgun (WGS) entry which is preliminary data.</text>
</comment>
<proteinExistence type="predicted"/>